<organism evidence="1">
    <name type="scientific">Rhizophora mucronata</name>
    <name type="common">Asiatic mangrove</name>
    <dbReference type="NCBI Taxonomy" id="61149"/>
    <lineage>
        <taxon>Eukaryota</taxon>
        <taxon>Viridiplantae</taxon>
        <taxon>Streptophyta</taxon>
        <taxon>Embryophyta</taxon>
        <taxon>Tracheophyta</taxon>
        <taxon>Spermatophyta</taxon>
        <taxon>Magnoliopsida</taxon>
        <taxon>eudicotyledons</taxon>
        <taxon>Gunneridae</taxon>
        <taxon>Pentapetalae</taxon>
        <taxon>rosids</taxon>
        <taxon>fabids</taxon>
        <taxon>Malpighiales</taxon>
        <taxon>Rhizophoraceae</taxon>
        <taxon>Rhizophora</taxon>
    </lineage>
</organism>
<proteinExistence type="predicted"/>
<sequence>MTLVAEFDKLNESYRESLNGGI</sequence>
<reference evidence="1" key="1">
    <citation type="submission" date="2018-02" db="EMBL/GenBank/DDBJ databases">
        <title>Rhizophora mucronata_Transcriptome.</title>
        <authorList>
            <person name="Meera S.P."/>
            <person name="Sreeshan A."/>
            <person name="Augustine A."/>
        </authorList>
    </citation>
    <scope>NUCLEOTIDE SEQUENCE</scope>
    <source>
        <tissue evidence="1">Leaf</tissue>
    </source>
</reference>
<protein>
    <submittedName>
        <fullName evidence="1">Uncharacterized protein</fullName>
    </submittedName>
</protein>
<name>A0A2P2IS80_RHIMU</name>
<evidence type="ECO:0000313" key="1">
    <source>
        <dbReference type="EMBL" id="MBW84046.1"/>
    </source>
</evidence>
<dbReference type="EMBL" id="GGEC01003563">
    <property type="protein sequence ID" value="MBW84046.1"/>
    <property type="molecule type" value="Transcribed_RNA"/>
</dbReference>
<dbReference type="AlphaFoldDB" id="A0A2P2IS80"/>
<accession>A0A2P2IS80</accession>